<evidence type="ECO:0000313" key="5">
    <source>
        <dbReference type="Proteomes" id="UP000786183"/>
    </source>
</evidence>
<evidence type="ECO:0000313" key="4">
    <source>
        <dbReference type="EMBL" id="MBZ7987688.1"/>
    </source>
</evidence>
<feature type="transmembrane region" description="Helical" evidence="1">
    <location>
        <begin position="80"/>
        <end position="99"/>
    </location>
</feature>
<feature type="transmembrane region" description="Helical" evidence="1">
    <location>
        <begin position="6"/>
        <end position="23"/>
    </location>
</feature>
<keyword evidence="1" id="KW-0812">Transmembrane</keyword>
<dbReference type="Pfam" id="PF04945">
    <property type="entry name" value="YHS"/>
    <property type="match status" value="1"/>
</dbReference>
<feature type="domain" description="Membrane iron-sulfur containing protein FtrD-like" evidence="3">
    <location>
        <begin position="297"/>
        <end position="401"/>
    </location>
</feature>
<evidence type="ECO:0000256" key="1">
    <source>
        <dbReference type="SAM" id="Phobius"/>
    </source>
</evidence>
<dbReference type="InterPro" id="IPR007029">
    <property type="entry name" value="YHS_dom"/>
</dbReference>
<name>A0ABS7WT42_9BACT</name>
<feature type="transmembrane region" description="Helical" evidence="1">
    <location>
        <begin position="245"/>
        <end position="266"/>
    </location>
</feature>
<feature type="transmembrane region" description="Helical" evidence="1">
    <location>
        <begin position="148"/>
        <end position="171"/>
    </location>
</feature>
<reference evidence="4 5" key="1">
    <citation type="submission" date="2020-07" db="EMBL/GenBank/DDBJ databases">
        <title>Transfer of Campylobacter canadensis to the novel genus Avispirillum gen. nov., that also includes two novel species recovered from migratory waterfowl: Avispirillum anseris sp. nov. and Avispirillum brantae sp. nov.</title>
        <authorList>
            <person name="Miller W.G."/>
            <person name="Chapman M.H."/>
            <person name="Yee E."/>
            <person name="Inglis G.D."/>
        </authorList>
    </citation>
    <scope>NUCLEOTIDE SEQUENCE [LARGE SCALE GENOMIC DNA]</scope>
    <source>
        <strain evidence="4 5">L283</strain>
    </source>
</reference>
<dbReference type="InterPro" id="IPR018758">
    <property type="entry name" value="FtrD-like"/>
</dbReference>
<comment type="caution">
    <text evidence="4">The sequence shown here is derived from an EMBL/GenBank/DDBJ whole genome shotgun (WGS) entry which is preliminary data.</text>
</comment>
<accession>A0ABS7WT42</accession>
<evidence type="ECO:0000259" key="2">
    <source>
        <dbReference type="Pfam" id="PF04945"/>
    </source>
</evidence>
<feature type="transmembrane region" description="Helical" evidence="1">
    <location>
        <begin position="28"/>
        <end position="49"/>
    </location>
</feature>
<feature type="transmembrane region" description="Helical" evidence="1">
    <location>
        <begin position="119"/>
        <end position="141"/>
    </location>
</feature>
<keyword evidence="1" id="KW-0472">Membrane</keyword>
<keyword evidence="1" id="KW-1133">Transmembrane helix</keyword>
<dbReference type="RefSeq" id="WP_172233952.1">
    <property type="nucleotide sequence ID" value="NZ_CP035946.1"/>
</dbReference>
<proteinExistence type="predicted"/>
<evidence type="ECO:0000259" key="3">
    <source>
        <dbReference type="Pfam" id="PF10080"/>
    </source>
</evidence>
<feature type="transmembrane region" description="Helical" evidence="1">
    <location>
        <begin position="201"/>
        <end position="218"/>
    </location>
</feature>
<dbReference type="Pfam" id="PF10080">
    <property type="entry name" value="FtrD-like"/>
    <property type="match status" value="1"/>
</dbReference>
<organism evidence="4 5">
    <name type="scientific">Campylobacter canadensis</name>
    <dbReference type="NCBI Taxonomy" id="449520"/>
    <lineage>
        <taxon>Bacteria</taxon>
        <taxon>Pseudomonadati</taxon>
        <taxon>Campylobacterota</taxon>
        <taxon>Epsilonproteobacteria</taxon>
        <taxon>Campylobacterales</taxon>
        <taxon>Campylobacteraceae</taxon>
        <taxon>Campylobacter</taxon>
    </lineage>
</organism>
<sequence length="468" mass="54647">MSIYFVHLFIEVFILSFFCAYSAKNYNILSSLIASVLGFVFAYIAYFIFSYEKQIRYLELSANCILIIALFLFLFAKNNLFKSICLFLLSLSLFMRYYFKSDGFLIFESSLLDTLGVINCAYILLALCIALIFFACFYNAFKYLKNTFLIRLLITILYINIALSSVCLFMYKRDLLNFFDEIFYDGALLSYISKSHYFYEFYPYLLLLLGLVFCALSLKQRSKHTEKLCEFDIEYRKAIYKNHKINAFFSLYFVIAISAICVNLFYDLVDSKPITIDEAKVITPNTKDYFTFNLQEVSDGKLHRYAYISASGRKIRFFIINKFKGKVTPVAVFDYCNICGDLGYVLKNDELLCVACNVRIFLPSVGKNGGCNPQPLEYEIDEENNLFKIKIRNIKNGENYFSEIVEVKVIDPVSKKEFLNIEAKRTYQYNGINYYFESDESFNEFKKNPDKYVEQDAKAPYLIQYLQG</sequence>
<protein>
    <submittedName>
        <fullName evidence="4">DUF2318 domain-containing protein</fullName>
    </submittedName>
</protein>
<dbReference type="EMBL" id="JACGBB010000012">
    <property type="protein sequence ID" value="MBZ7987688.1"/>
    <property type="molecule type" value="Genomic_DNA"/>
</dbReference>
<keyword evidence="5" id="KW-1185">Reference proteome</keyword>
<gene>
    <name evidence="4" type="ORF">AVCANL283_06190</name>
</gene>
<feature type="transmembrane region" description="Helical" evidence="1">
    <location>
        <begin position="55"/>
        <end position="75"/>
    </location>
</feature>
<dbReference type="Proteomes" id="UP000786183">
    <property type="component" value="Unassembled WGS sequence"/>
</dbReference>
<feature type="domain" description="YHS" evidence="2">
    <location>
        <begin position="409"/>
        <end position="455"/>
    </location>
</feature>